<dbReference type="Proteomes" id="UP000530268">
    <property type="component" value="Unassembled WGS sequence"/>
</dbReference>
<organism evidence="1 2">
    <name type="scientific">Sulfitobacter undariae</name>
    <dbReference type="NCBI Taxonomy" id="1563671"/>
    <lineage>
        <taxon>Bacteria</taxon>
        <taxon>Pseudomonadati</taxon>
        <taxon>Pseudomonadota</taxon>
        <taxon>Alphaproteobacteria</taxon>
        <taxon>Rhodobacterales</taxon>
        <taxon>Roseobacteraceae</taxon>
        <taxon>Sulfitobacter</taxon>
    </lineage>
</organism>
<evidence type="ECO:0000313" key="1">
    <source>
        <dbReference type="EMBL" id="MBB3995242.1"/>
    </source>
</evidence>
<protein>
    <submittedName>
        <fullName evidence="1">Putative phosphonate metabolism protein</fullName>
    </submittedName>
</protein>
<dbReference type="PIRSF" id="PIRSF033328">
    <property type="entry name" value="Phest_Mll4975"/>
    <property type="match status" value="1"/>
</dbReference>
<dbReference type="InterPro" id="IPR009389">
    <property type="entry name" value="DUF1045"/>
</dbReference>
<dbReference type="EMBL" id="JACIEI010000012">
    <property type="protein sequence ID" value="MBB3995242.1"/>
    <property type="molecule type" value="Genomic_DNA"/>
</dbReference>
<accession>A0A7W6E5Q1</accession>
<dbReference type="Gene3D" id="3.90.1140.10">
    <property type="entry name" value="Cyclic phosphodiesterase"/>
    <property type="match status" value="1"/>
</dbReference>
<dbReference type="AlphaFoldDB" id="A0A7W6E5Q1"/>
<sequence length="223" mass="24070">MIFQRYALYFTPEADLAERGAAWLGWDMAAGAVVPHPKIDGIDVAALTKTPRKYGLHATIKPPMVLAKGTTRDALEAATSALAKSTAAVTLDGLHLSRIGRFLALTPLGDTNELNALAAHVVKTLDPFRAPASDQELARRRARPLSASQEQNLIQWGYPHVMQDFHFHITLTGSLNNAEAIAPVVAAHFNPVLPTPFTLNSLTLAGEDSEGMFHAITRFALEG</sequence>
<comment type="caution">
    <text evidence="1">The sequence shown here is derived from an EMBL/GenBank/DDBJ whole genome shotgun (WGS) entry which is preliminary data.</text>
</comment>
<gene>
    <name evidence="1" type="ORF">GGR95_002894</name>
</gene>
<name>A0A7W6E5Q1_9RHOB</name>
<proteinExistence type="predicted"/>
<keyword evidence="2" id="KW-1185">Reference proteome</keyword>
<dbReference type="RefSeq" id="WP_184566987.1">
    <property type="nucleotide sequence ID" value="NZ_JACIEI010000012.1"/>
</dbReference>
<dbReference type="Pfam" id="PF06299">
    <property type="entry name" value="DUF1045"/>
    <property type="match status" value="1"/>
</dbReference>
<reference evidence="1 2" key="1">
    <citation type="submission" date="2020-08" db="EMBL/GenBank/DDBJ databases">
        <title>Genomic Encyclopedia of Type Strains, Phase IV (KMG-IV): sequencing the most valuable type-strain genomes for metagenomic binning, comparative biology and taxonomic classification.</title>
        <authorList>
            <person name="Goeker M."/>
        </authorList>
    </citation>
    <scope>NUCLEOTIDE SEQUENCE [LARGE SCALE GENOMIC DNA]</scope>
    <source>
        <strain evidence="1 2">DSM 102234</strain>
    </source>
</reference>
<evidence type="ECO:0000313" key="2">
    <source>
        <dbReference type="Proteomes" id="UP000530268"/>
    </source>
</evidence>